<evidence type="ECO:0000313" key="2">
    <source>
        <dbReference type="Proteomes" id="UP000242754"/>
    </source>
</evidence>
<reference evidence="1 2" key="1">
    <citation type="submission" date="2016-02" db="EMBL/GenBank/DDBJ databases">
        <authorList>
            <person name="Wen L."/>
            <person name="He K."/>
            <person name="Yang H."/>
        </authorList>
    </citation>
    <scope>NUCLEOTIDE SEQUENCE [LARGE SCALE GENOMIC DNA]</scope>
    <source>
        <strain evidence="1">Trichococcus palustris</strain>
    </source>
</reference>
<dbReference type="Pfam" id="PF20316">
    <property type="entry name" value="DUF6612"/>
    <property type="match status" value="1"/>
</dbReference>
<sequence length="262" mass="29381">MILEDAILKRIILSALILPLFFLAACGKELSNEEVLQNLTTRSASLQSYHQLVSLKTTTDKEALTNTSESTEQYSVSDASIFPEKKTSYGKRINKKTDQPTEKLEIYITEDVGYIQTDDGTLTQLATPDIPLRSLEIYPLETFIQLAKIVAENGDMVRKGDAYVLTFKGKGETINKEINALFESFPSEQTTYDIRIILDAKSFYLESMTYTSVVSLPDQKTTVTQQLNGEFDLYDSVRLDKDVPVLPAFDVPSELSDSSLMK</sequence>
<evidence type="ECO:0000313" key="1">
    <source>
        <dbReference type="EMBL" id="CZR00708.1"/>
    </source>
</evidence>
<keyword evidence="2" id="KW-1185">Reference proteome</keyword>
<protein>
    <submittedName>
        <fullName evidence="1">Uncharacterized protein</fullName>
    </submittedName>
</protein>
<dbReference type="AlphaFoldDB" id="A0A143YZ11"/>
<dbReference type="Proteomes" id="UP000242754">
    <property type="component" value="Unassembled WGS sequence"/>
</dbReference>
<gene>
    <name evidence="1" type="ORF">Tpal_2558</name>
</gene>
<dbReference type="EMBL" id="FJNE01000009">
    <property type="protein sequence ID" value="CZR00708.1"/>
    <property type="molecule type" value="Genomic_DNA"/>
</dbReference>
<name>A0A143YZ11_9LACT</name>
<dbReference type="InterPro" id="IPR046720">
    <property type="entry name" value="DUF6612"/>
</dbReference>
<accession>A0A143YZ11</accession>
<proteinExistence type="predicted"/>
<organism evidence="1 2">
    <name type="scientific">Trichococcus palustris</name>
    <dbReference type="NCBI Taxonomy" id="140314"/>
    <lineage>
        <taxon>Bacteria</taxon>
        <taxon>Bacillati</taxon>
        <taxon>Bacillota</taxon>
        <taxon>Bacilli</taxon>
        <taxon>Lactobacillales</taxon>
        <taxon>Carnobacteriaceae</taxon>
        <taxon>Trichococcus</taxon>
    </lineage>
</organism>